<comment type="caution">
    <text evidence="2">The sequence shown here is derived from an EMBL/GenBank/DDBJ whole genome shotgun (WGS) entry which is preliminary data.</text>
</comment>
<gene>
    <name evidence="2" type="ORF">CON65_05975</name>
</gene>
<feature type="domain" description="Knr4/Smi1-like" evidence="1">
    <location>
        <begin position="20"/>
        <end position="157"/>
    </location>
</feature>
<evidence type="ECO:0000313" key="3">
    <source>
        <dbReference type="Proteomes" id="UP000221020"/>
    </source>
</evidence>
<dbReference type="InterPro" id="IPR018958">
    <property type="entry name" value="Knr4/Smi1-like_dom"/>
</dbReference>
<dbReference type="InterPro" id="IPR037883">
    <property type="entry name" value="Knr4/Smi1-like_sf"/>
</dbReference>
<dbReference type="RefSeq" id="WP_097894478.1">
    <property type="nucleotide sequence ID" value="NZ_NVOR01000015.1"/>
</dbReference>
<dbReference type="Gene3D" id="3.40.1580.10">
    <property type="entry name" value="SMI1/KNR4-like"/>
    <property type="match status" value="1"/>
</dbReference>
<proteinExistence type="predicted"/>
<dbReference type="Proteomes" id="UP000221020">
    <property type="component" value="Unassembled WGS sequence"/>
</dbReference>
<dbReference type="EMBL" id="NVOR01000015">
    <property type="protein sequence ID" value="PED83422.1"/>
    <property type="molecule type" value="Genomic_DNA"/>
</dbReference>
<sequence>MKQQFNSFWDDSDEFVNPIRVTDEMIAKVEQTLSYKLPESYITLIKTQNGGTPLRTCFSTTVPTSWADNHIAIVGIYGIGGEHGIDTESPYLIEEFDYPRVGIIVCESPTAGHDAVMLDYSKCGNQGEPIVIHVNVENYEDPIITFLAKDFQTFINGLVDDSDFD</sequence>
<accession>A0AA91VE80</accession>
<evidence type="ECO:0000313" key="2">
    <source>
        <dbReference type="EMBL" id="PED83422.1"/>
    </source>
</evidence>
<organism evidence="2 3">
    <name type="scientific">Bacillus pseudomycoides</name>
    <dbReference type="NCBI Taxonomy" id="64104"/>
    <lineage>
        <taxon>Bacteria</taxon>
        <taxon>Bacillati</taxon>
        <taxon>Bacillota</taxon>
        <taxon>Bacilli</taxon>
        <taxon>Bacillales</taxon>
        <taxon>Bacillaceae</taxon>
        <taxon>Bacillus</taxon>
        <taxon>Bacillus cereus group</taxon>
    </lineage>
</organism>
<dbReference type="SUPFAM" id="SSF160631">
    <property type="entry name" value="SMI1/KNR4-like"/>
    <property type="match status" value="1"/>
</dbReference>
<reference evidence="2 3" key="1">
    <citation type="submission" date="2017-09" db="EMBL/GenBank/DDBJ databases">
        <title>Large-scale bioinformatics analysis of Bacillus genomes uncovers conserved roles of natural products in bacterial physiology.</title>
        <authorList>
            <consortium name="Agbiome Team Llc"/>
            <person name="Bleich R.M."/>
            <person name="Grubbs K.J."/>
            <person name="Santa Maria K.C."/>
            <person name="Allen S.E."/>
            <person name="Farag S."/>
            <person name="Shank E.A."/>
            <person name="Bowers A."/>
        </authorList>
    </citation>
    <scope>NUCLEOTIDE SEQUENCE [LARGE SCALE GENOMIC DNA]</scope>
    <source>
        <strain evidence="2 3">AFS092012</strain>
    </source>
</reference>
<dbReference type="Pfam" id="PF14568">
    <property type="entry name" value="SUKH_6"/>
    <property type="match status" value="1"/>
</dbReference>
<evidence type="ECO:0000259" key="1">
    <source>
        <dbReference type="SMART" id="SM00860"/>
    </source>
</evidence>
<dbReference type="AlphaFoldDB" id="A0AA91VE80"/>
<name>A0AA91VE80_9BACI</name>
<protein>
    <submittedName>
        <fullName evidence="2">SMI1/KNR4 family protein</fullName>
    </submittedName>
</protein>
<dbReference type="SMART" id="SM00860">
    <property type="entry name" value="SMI1_KNR4"/>
    <property type="match status" value="1"/>
</dbReference>